<evidence type="ECO:0000313" key="4">
    <source>
        <dbReference type="Proteomes" id="UP000002696"/>
    </source>
</evidence>
<dbReference type="Gene3D" id="3.30.70.100">
    <property type="match status" value="1"/>
</dbReference>
<dbReference type="InterPro" id="IPR036046">
    <property type="entry name" value="Acylphosphatase-like_dom_sf"/>
</dbReference>
<dbReference type="AlphaFoldDB" id="D9QN89"/>
<dbReference type="SMART" id="SM01034">
    <property type="entry name" value="BLUF"/>
    <property type="match status" value="1"/>
</dbReference>
<feature type="domain" description="BLUF" evidence="2">
    <location>
        <begin position="6"/>
        <end position="98"/>
    </location>
</feature>
<dbReference type="InParanoid" id="D9QN89"/>
<feature type="region of interest" description="Disordered" evidence="1">
    <location>
        <begin position="143"/>
        <end position="167"/>
    </location>
</feature>
<dbReference type="GO" id="GO:0009882">
    <property type="term" value="F:blue light photoreceptor activity"/>
    <property type="evidence" value="ECO:0007669"/>
    <property type="project" value="InterPro"/>
</dbReference>
<dbReference type="EMBL" id="CP002102">
    <property type="protein sequence ID" value="ADL00290.1"/>
    <property type="molecule type" value="Genomic_DNA"/>
</dbReference>
<dbReference type="OrthoDB" id="196105at2"/>
<dbReference type="GO" id="GO:0071949">
    <property type="term" value="F:FAD binding"/>
    <property type="evidence" value="ECO:0007669"/>
    <property type="project" value="InterPro"/>
</dbReference>
<accession>D9QN89</accession>
<evidence type="ECO:0000259" key="2">
    <source>
        <dbReference type="PROSITE" id="PS50925"/>
    </source>
</evidence>
<dbReference type="InterPro" id="IPR007024">
    <property type="entry name" value="BLUF_domain"/>
</dbReference>
<dbReference type="Pfam" id="PF04940">
    <property type="entry name" value="BLUF"/>
    <property type="match status" value="1"/>
</dbReference>
<dbReference type="KEGG" id="bsb:Bresu_0977"/>
<dbReference type="BioCyc" id="BSUB633149:G1GM8-977-MONOMER"/>
<protein>
    <submittedName>
        <fullName evidence="3">BLUF domain protein</fullName>
    </submittedName>
</protein>
<name>D9QN89_BRESC</name>
<evidence type="ECO:0000256" key="1">
    <source>
        <dbReference type="SAM" id="MobiDB-lite"/>
    </source>
</evidence>
<dbReference type="SUPFAM" id="SSF54975">
    <property type="entry name" value="Acylphosphatase/BLUF domain-like"/>
    <property type="match status" value="1"/>
</dbReference>
<dbReference type="eggNOG" id="COG3431">
    <property type="taxonomic scope" value="Bacteria"/>
</dbReference>
<dbReference type="STRING" id="633149.Bresu_0977"/>
<dbReference type="PROSITE" id="PS50925">
    <property type="entry name" value="BLUF"/>
    <property type="match status" value="1"/>
</dbReference>
<proteinExistence type="predicted"/>
<keyword evidence="4" id="KW-1185">Reference proteome</keyword>
<organism evidence="3 4">
    <name type="scientific">Brevundimonas subvibrioides (strain ATCC 15264 / DSM 4735 / LMG 14903 / NBRC 16000 / CB 81)</name>
    <name type="common">Caulobacter subvibrioides</name>
    <dbReference type="NCBI Taxonomy" id="633149"/>
    <lineage>
        <taxon>Bacteria</taxon>
        <taxon>Pseudomonadati</taxon>
        <taxon>Pseudomonadota</taxon>
        <taxon>Alphaproteobacteria</taxon>
        <taxon>Caulobacterales</taxon>
        <taxon>Caulobacteraceae</taxon>
        <taxon>Brevundimonas</taxon>
    </lineage>
</organism>
<dbReference type="Proteomes" id="UP000002696">
    <property type="component" value="Chromosome"/>
</dbReference>
<gene>
    <name evidence="3" type="ordered locus">Bresu_0977</name>
</gene>
<sequence length="167" mass="18328">MSSSSITQLLYRSESLIGADSALQMSDILVEARPNNARSDITGILTAVGGRFVQIVEGPAEAIDDLLDRLVRDPRHRALTVLDRRTAETRQFGDWDMVSPRLAPTELGLMTLLLENDKAGIDDYAGVLTSAVRHQEAVLEGRRPRHGFTTITPDVRHQSSRPPKATG</sequence>
<evidence type="ECO:0000313" key="3">
    <source>
        <dbReference type="EMBL" id="ADL00290.1"/>
    </source>
</evidence>
<dbReference type="HOGENOM" id="CLU_097099_1_1_5"/>
<reference evidence="4" key="1">
    <citation type="journal article" date="2011" name="J. Bacteriol.">
        <title>Genome sequences of eight morphologically diverse alphaproteobacteria.</title>
        <authorList>
            <consortium name="US DOE Joint Genome Institute"/>
            <person name="Brown P.J."/>
            <person name="Kysela D.T."/>
            <person name="Buechlein A."/>
            <person name="Hemmerich C."/>
            <person name="Brun Y.V."/>
        </authorList>
    </citation>
    <scope>NUCLEOTIDE SEQUENCE [LARGE SCALE GENOMIC DNA]</scope>
    <source>
        <strain evidence="4">ATCC 15264 / DSM 4735 / LMG 14903 / NBRC 16000 / CB 81</strain>
    </source>
</reference>
<dbReference type="RefSeq" id="WP_013268393.1">
    <property type="nucleotide sequence ID" value="NC_014375.1"/>
</dbReference>